<dbReference type="Proteomes" id="UP000449846">
    <property type="component" value="Unassembled WGS sequence"/>
</dbReference>
<sequence length="86" mass="9047">MAEIPNDLLASLRAALVDLNSSNPEVTDEFLGNADSALSHAFDDLLATSYQIVEVASVSSTLREGAAAAKRDDADQQIETADLALI</sequence>
<dbReference type="OrthoDB" id="7778406at2"/>
<name>A0A844HKM0_9RHOB</name>
<proteinExistence type="predicted"/>
<evidence type="ECO:0000313" key="2">
    <source>
        <dbReference type="Proteomes" id="UP000449846"/>
    </source>
</evidence>
<dbReference type="RefSeq" id="WP_155040705.1">
    <property type="nucleotide sequence ID" value="NZ_JBHGCD010000017.1"/>
</dbReference>
<keyword evidence="2" id="KW-1185">Reference proteome</keyword>
<organism evidence="1 2">
    <name type="scientific">Paracoccus litorisediminis</name>
    <dbReference type="NCBI Taxonomy" id="2006130"/>
    <lineage>
        <taxon>Bacteria</taxon>
        <taxon>Pseudomonadati</taxon>
        <taxon>Pseudomonadota</taxon>
        <taxon>Alphaproteobacteria</taxon>
        <taxon>Rhodobacterales</taxon>
        <taxon>Paracoccaceae</taxon>
        <taxon>Paracoccus</taxon>
    </lineage>
</organism>
<dbReference type="AlphaFoldDB" id="A0A844HKM0"/>
<dbReference type="EMBL" id="WMIG01000010">
    <property type="protein sequence ID" value="MTH60763.1"/>
    <property type="molecule type" value="Genomic_DNA"/>
</dbReference>
<reference evidence="1 2" key="1">
    <citation type="submission" date="2019-11" db="EMBL/GenBank/DDBJ databases">
        <authorList>
            <person name="Dong K."/>
        </authorList>
    </citation>
    <scope>NUCLEOTIDE SEQUENCE [LARGE SCALE GENOMIC DNA]</scope>
    <source>
        <strain evidence="1 2">NBRC 112902</strain>
    </source>
</reference>
<gene>
    <name evidence="1" type="ORF">GL300_16230</name>
</gene>
<evidence type="ECO:0000313" key="1">
    <source>
        <dbReference type="EMBL" id="MTH60763.1"/>
    </source>
</evidence>
<accession>A0A844HKM0</accession>
<comment type="caution">
    <text evidence="1">The sequence shown here is derived from an EMBL/GenBank/DDBJ whole genome shotgun (WGS) entry which is preliminary data.</text>
</comment>
<protein>
    <submittedName>
        <fullName evidence="1">Uncharacterized protein</fullName>
    </submittedName>
</protein>